<dbReference type="Proteomes" id="UP000494165">
    <property type="component" value="Unassembled WGS sequence"/>
</dbReference>
<dbReference type="Pfam" id="PF21534">
    <property type="entry name" value="Rost"/>
    <property type="match status" value="1"/>
</dbReference>
<dbReference type="PANTHER" id="PTHR12242">
    <property type="entry name" value="OS02G0130600 PROTEIN-RELATED"/>
    <property type="match status" value="1"/>
</dbReference>
<dbReference type="OrthoDB" id="419711at2759"/>
<feature type="transmembrane region" description="Helical" evidence="1">
    <location>
        <begin position="50"/>
        <end position="67"/>
    </location>
</feature>
<feature type="transmembrane region" description="Helical" evidence="1">
    <location>
        <begin position="198"/>
        <end position="217"/>
    </location>
</feature>
<sequence length="288" mass="32971">MLGPLDIFRSECRLENAKVHHHDATVFCRSQWQKNTESDGKFSWGARAYLVYRWLVFLFLLFGGLVYDFTVTLGEKKCTTSELHCKLIWPVFLTNWNTFFTFLQMGLSALLVTKHQLFPSKSGAEMQLVHKVYWVVNNICNGLAPIVAFMYWFAVHNPEVHVIDYMNIREHAVFSLLVLVDVLIVAHPTRLLHIYHPVLLGLSYVTFSFLYHAFGGISRLGQPYLYSILDWTHPARALTVGLACLMSDCVVFFIMWTIHLARRSVASSCAQEKVAPTNENCAKEFANA</sequence>
<feature type="transmembrane region" description="Helical" evidence="1">
    <location>
        <begin position="166"/>
        <end position="186"/>
    </location>
</feature>
<dbReference type="PANTHER" id="PTHR12242:SF49">
    <property type="entry name" value="HEADBUTT, ISOFORM E"/>
    <property type="match status" value="1"/>
</dbReference>
<keyword evidence="3" id="KW-1185">Reference proteome</keyword>
<keyword evidence="1" id="KW-0472">Membrane</keyword>
<name>A0A8S1CBR4_9INSE</name>
<comment type="caution">
    <text evidence="2">The sequence shown here is derived from an EMBL/GenBank/DDBJ whole genome shotgun (WGS) entry which is preliminary data.</text>
</comment>
<accession>A0A8S1CBR4</accession>
<keyword evidence="1" id="KW-0812">Transmembrane</keyword>
<evidence type="ECO:0000256" key="1">
    <source>
        <dbReference type="SAM" id="Phobius"/>
    </source>
</evidence>
<proteinExistence type="predicted"/>
<dbReference type="GO" id="GO:0016020">
    <property type="term" value="C:membrane"/>
    <property type="evidence" value="ECO:0007669"/>
    <property type="project" value="TreeGrafter"/>
</dbReference>
<feature type="transmembrane region" description="Helical" evidence="1">
    <location>
        <begin position="87"/>
        <end position="112"/>
    </location>
</feature>
<dbReference type="AlphaFoldDB" id="A0A8S1CBR4"/>
<dbReference type="InterPro" id="IPR049352">
    <property type="entry name" value="Rost"/>
</dbReference>
<feature type="transmembrane region" description="Helical" evidence="1">
    <location>
        <begin position="237"/>
        <end position="258"/>
    </location>
</feature>
<reference evidence="2 3" key="1">
    <citation type="submission" date="2020-04" db="EMBL/GenBank/DDBJ databases">
        <authorList>
            <person name="Alioto T."/>
            <person name="Alioto T."/>
            <person name="Gomez Garrido J."/>
        </authorList>
    </citation>
    <scope>NUCLEOTIDE SEQUENCE [LARGE SCALE GENOMIC DNA]</scope>
</reference>
<protein>
    <submittedName>
        <fullName evidence="2">Uncharacterized protein</fullName>
    </submittedName>
</protein>
<organism evidence="2 3">
    <name type="scientific">Cloeon dipterum</name>
    <dbReference type="NCBI Taxonomy" id="197152"/>
    <lineage>
        <taxon>Eukaryota</taxon>
        <taxon>Metazoa</taxon>
        <taxon>Ecdysozoa</taxon>
        <taxon>Arthropoda</taxon>
        <taxon>Hexapoda</taxon>
        <taxon>Insecta</taxon>
        <taxon>Pterygota</taxon>
        <taxon>Palaeoptera</taxon>
        <taxon>Ephemeroptera</taxon>
        <taxon>Pisciforma</taxon>
        <taxon>Baetidae</taxon>
        <taxon>Cloeon</taxon>
    </lineage>
</organism>
<evidence type="ECO:0000313" key="3">
    <source>
        <dbReference type="Proteomes" id="UP000494165"/>
    </source>
</evidence>
<feature type="transmembrane region" description="Helical" evidence="1">
    <location>
        <begin position="132"/>
        <end position="154"/>
    </location>
</feature>
<keyword evidence="1" id="KW-1133">Transmembrane helix</keyword>
<dbReference type="EMBL" id="CADEPI010000021">
    <property type="protein sequence ID" value="CAB3365526.1"/>
    <property type="molecule type" value="Genomic_DNA"/>
</dbReference>
<gene>
    <name evidence="2" type="ORF">CLODIP_2_CD05502</name>
</gene>
<evidence type="ECO:0000313" key="2">
    <source>
        <dbReference type="EMBL" id="CAB3365526.1"/>
    </source>
</evidence>